<dbReference type="SUPFAM" id="SSF53756">
    <property type="entry name" value="UDP-Glycosyltransferase/glycogen phosphorylase"/>
    <property type="match status" value="1"/>
</dbReference>
<gene>
    <name evidence="1" type="ORF">GRFL_2670</name>
</gene>
<dbReference type="Gene3D" id="3.40.50.2000">
    <property type="entry name" value="Glycogen Phosphorylase B"/>
    <property type="match status" value="2"/>
</dbReference>
<accession>A0A1L7I847</accession>
<dbReference type="InterPro" id="IPR001296">
    <property type="entry name" value="Glyco_trans_1"/>
</dbReference>
<dbReference type="PANTHER" id="PTHR45947:SF3">
    <property type="entry name" value="SULFOQUINOVOSYL TRANSFERASE SQD2"/>
    <property type="match status" value="1"/>
</dbReference>
<dbReference type="InterPro" id="IPR050194">
    <property type="entry name" value="Glycosyltransferase_grp1"/>
</dbReference>
<evidence type="ECO:0000313" key="2">
    <source>
        <dbReference type="Proteomes" id="UP000186230"/>
    </source>
</evidence>
<dbReference type="RefSeq" id="WP_083645067.1">
    <property type="nucleotide sequence ID" value="NZ_AMRU01000017.1"/>
</dbReference>
<name>A0A1L7I847_9FLAO</name>
<protein>
    <submittedName>
        <fullName evidence="1">Glycosyltransferase</fullName>
    </submittedName>
</protein>
<keyword evidence="2" id="KW-1185">Reference proteome</keyword>
<sequence length="380" mass="44740">MRILFYAHSSTLYGANRSLIELIAGLQELYPGEIEPHLIIPSEGPIISELEKQQIPYSVIPHFNWIYFSEHGERWEYSKFLHGLWRAKNKYLKKLKNRIYFSRHLKFAKDYDPDILYVNSSLNPMGLYVGEKLQKKIVWHHRETVEEPAYGYYLESFSEFKRYLNSVSMNIYISKFLKKLYFEQFGSHKSEVIYNYIDERDFNIQEKNFVSGKVRFGMVGRINKQKGQEEIVELFNEPEIRNQNIELHLFGYGDQKLLNDVIHGTENVIYHGFVEKNNLYNQFDVLIANSTNEAFGRNVVEALLNGIPVLAKNSGAFEEILNEINYGRLYDSKEKLKSLIPEARVFISKPTNDFSTNSSFCFIQKFSLLKFKKILDYQLF</sequence>
<dbReference type="EMBL" id="CP016359">
    <property type="protein sequence ID" value="APU69394.1"/>
    <property type="molecule type" value="Genomic_DNA"/>
</dbReference>
<dbReference type="GO" id="GO:0016757">
    <property type="term" value="F:glycosyltransferase activity"/>
    <property type="evidence" value="ECO:0007669"/>
    <property type="project" value="InterPro"/>
</dbReference>
<organism evidence="1 2">
    <name type="scientific">Christiangramia flava JLT2011</name>
    <dbReference type="NCBI Taxonomy" id="1229726"/>
    <lineage>
        <taxon>Bacteria</taxon>
        <taxon>Pseudomonadati</taxon>
        <taxon>Bacteroidota</taxon>
        <taxon>Flavobacteriia</taxon>
        <taxon>Flavobacteriales</taxon>
        <taxon>Flavobacteriaceae</taxon>
        <taxon>Christiangramia</taxon>
    </lineage>
</organism>
<proteinExistence type="predicted"/>
<evidence type="ECO:0000313" key="1">
    <source>
        <dbReference type="EMBL" id="APU69394.1"/>
    </source>
</evidence>
<keyword evidence="1" id="KW-0808">Transferase</keyword>
<reference evidence="1 2" key="1">
    <citation type="submission" date="2016-07" db="EMBL/GenBank/DDBJ databases">
        <title>Multi-omics approach to identify versatile polysaccharide utilization systems of a marine flavobacterium Gramella flava.</title>
        <authorList>
            <person name="Tang K."/>
        </authorList>
    </citation>
    <scope>NUCLEOTIDE SEQUENCE [LARGE SCALE GENOMIC DNA]</scope>
    <source>
        <strain evidence="1 2">JLT2011</strain>
    </source>
</reference>
<dbReference type="AlphaFoldDB" id="A0A1L7I847"/>
<dbReference type="STRING" id="1229726.GRFL_2670"/>
<dbReference type="PANTHER" id="PTHR45947">
    <property type="entry name" value="SULFOQUINOVOSYL TRANSFERASE SQD2"/>
    <property type="match status" value="1"/>
</dbReference>
<dbReference type="Proteomes" id="UP000186230">
    <property type="component" value="Chromosome"/>
</dbReference>
<dbReference type="CDD" id="cd03801">
    <property type="entry name" value="GT4_PimA-like"/>
    <property type="match status" value="1"/>
</dbReference>
<dbReference type="KEGG" id="gfl:GRFL_2670"/>
<dbReference type="Pfam" id="PF00534">
    <property type="entry name" value="Glycos_transf_1"/>
    <property type="match status" value="1"/>
</dbReference>
<dbReference type="OrthoDB" id="502646at2"/>